<evidence type="ECO:0000256" key="6">
    <source>
        <dbReference type="ARBA" id="ARBA00022741"/>
    </source>
</evidence>
<reference evidence="15" key="2">
    <citation type="journal article" date="2021" name="PeerJ">
        <title>Extensive microbial diversity within the chicken gut microbiome revealed by metagenomics and culture.</title>
        <authorList>
            <person name="Gilroy R."/>
            <person name="Ravi A."/>
            <person name="Getino M."/>
            <person name="Pursley I."/>
            <person name="Horton D.L."/>
            <person name="Alikhan N.F."/>
            <person name="Baker D."/>
            <person name="Gharbi K."/>
            <person name="Hall N."/>
            <person name="Watson M."/>
            <person name="Adriaenssens E.M."/>
            <person name="Foster-Nyarko E."/>
            <person name="Jarju S."/>
            <person name="Secka A."/>
            <person name="Antonio M."/>
            <person name="Oren A."/>
            <person name="Chaudhuri R.R."/>
            <person name="La Ragione R."/>
            <person name="Hildebrand F."/>
            <person name="Pallen M.J."/>
        </authorList>
    </citation>
    <scope>NUCLEOTIDE SEQUENCE</scope>
    <source>
        <strain evidence="15">B3-4054</strain>
    </source>
</reference>
<dbReference type="PANTHER" id="PTHR11946:SF93">
    <property type="entry name" value="VALINE--TRNA LIGASE, CHLOROPLASTIC_MITOCHONDRIAL 2"/>
    <property type="match status" value="1"/>
</dbReference>
<dbReference type="InterPro" id="IPR002300">
    <property type="entry name" value="aa-tRNA-synth_Ia"/>
</dbReference>
<comment type="similarity">
    <text evidence="13">Belongs to the class-I aminoacyl-tRNA synthetase family.</text>
</comment>
<dbReference type="Proteomes" id="UP000823616">
    <property type="component" value="Unassembled WGS sequence"/>
</dbReference>
<keyword evidence="5 13" id="KW-0436">Ligase</keyword>
<dbReference type="InterPro" id="IPR002303">
    <property type="entry name" value="Valyl-tRNA_ligase"/>
</dbReference>
<keyword evidence="10 13" id="KW-0030">Aminoacyl-tRNA synthetase</keyword>
<dbReference type="InterPro" id="IPR009080">
    <property type="entry name" value="tRNAsynth_Ia_anticodon-bd"/>
</dbReference>
<dbReference type="InterPro" id="IPR001412">
    <property type="entry name" value="aa-tRNA-synth_I_CS"/>
</dbReference>
<dbReference type="EC" id="6.1.1.9" evidence="3 12"/>
<proteinExistence type="inferred from homology"/>
<feature type="non-terminal residue" evidence="15">
    <location>
        <position position="624"/>
    </location>
</feature>
<evidence type="ECO:0000313" key="15">
    <source>
        <dbReference type="EMBL" id="MBO8450567.1"/>
    </source>
</evidence>
<comment type="subunit">
    <text evidence="2">Monomer.</text>
</comment>
<feature type="domain" description="Aminoacyl-tRNA synthetase class Ia" evidence="14">
    <location>
        <begin position="19"/>
        <end position="572"/>
    </location>
</feature>
<dbReference type="NCBIfam" id="NF004349">
    <property type="entry name" value="PRK05729.1"/>
    <property type="match status" value="1"/>
</dbReference>
<keyword evidence="4" id="KW-0963">Cytoplasm</keyword>
<protein>
    <recommendedName>
        <fullName evidence="3 12">Valine--tRNA ligase</fullName>
        <ecNumber evidence="3 12">6.1.1.9</ecNumber>
    </recommendedName>
</protein>
<dbReference type="CDD" id="cd00817">
    <property type="entry name" value="ValRS_core"/>
    <property type="match status" value="1"/>
</dbReference>
<evidence type="ECO:0000256" key="3">
    <source>
        <dbReference type="ARBA" id="ARBA00013169"/>
    </source>
</evidence>
<dbReference type="Gene3D" id="3.40.50.620">
    <property type="entry name" value="HUPs"/>
    <property type="match status" value="2"/>
</dbReference>
<dbReference type="PROSITE" id="PS00178">
    <property type="entry name" value="AA_TRNA_LIGASE_I"/>
    <property type="match status" value="1"/>
</dbReference>
<keyword evidence="7 13" id="KW-0067">ATP-binding</keyword>
<evidence type="ECO:0000256" key="13">
    <source>
        <dbReference type="RuleBase" id="RU363035"/>
    </source>
</evidence>
<comment type="subcellular location">
    <subcellularLocation>
        <location evidence="1">Cytoplasm</location>
    </subcellularLocation>
</comment>
<evidence type="ECO:0000256" key="8">
    <source>
        <dbReference type="ARBA" id="ARBA00022917"/>
    </source>
</evidence>
<keyword evidence="9" id="KW-0175">Coiled coil</keyword>
<evidence type="ECO:0000313" key="16">
    <source>
        <dbReference type="Proteomes" id="UP000823616"/>
    </source>
</evidence>
<dbReference type="NCBIfam" id="TIGR00422">
    <property type="entry name" value="valS"/>
    <property type="match status" value="1"/>
</dbReference>
<dbReference type="InterPro" id="IPR014729">
    <property type="entry name" value="Rossmann-like_a/b/a_fold"/>
</dbReference>
<name>A0A9D9EMK4_9SPIR</name>
<dbReference type="GO" id="GO:0005829">
    <property type="term" value="C:cytosol"/>
    <property type="evidence" value="ECO:0007669"/>
    <property type="project" value="TreeGrafter"/>
</dbReference>
<dbReference type="EMBL" id="JADIMS010000102">
    <property type="protein sequence ID" value="MBO8450567.1"/>
    <property type="molecule type" value="Genomic_DNA"/>
</dbReference>
<dbReference type="GO" id="GO:0005524">
    <property type="term" value="F:ATP binding"/>
    <property type="evidence" value="ECO:0007669"/>
    <property type="project" value="UniProtKB-KW"/>
</dbReference>
<evidence type="ECO:0000256" key="7">
    <source>
        <dbReference type="ARBA" id="ARBA00022840"/>
    </source>
</evidence>
<organism evidence="15 16">
    <name type="scientific">Candidatus Avitreponema avistercoris</name>
    <dbReference type="NCBI Taxonomy" id="2840705"/>
    <lineage>
        <taxon>Bacteria</taxon>
        <taxon>Pseudomonadati</taxon>
        <taxon>Spirochaetota</taxon>
        <taxon>Spirochaetia</taxon>
        <taxon>Spirochaetales</taxon>
        <taxon>Candidatus Avitreponema</taxon>
    </lineage>
</organism>
<evidence type="ECO:0000256" key="2">
    <source>
        <dbReference type="ARBA" id="ARBA00011245"/>
    </source>
</evidence>
<evidence type="ECO:0000256" key="5">
    <source>
        <dbReference type="ARBA" id="ARBA00022598"/>
    </source>
</evidence>
<dbReference type="GO" id="GO:0006438">
    <property type="term" value="P:valyl-tRNA aminoacylation"/>
    <property type="evidence" value="ECO:0007669"/>
    <property type="project" value="UniProtKB-UniRule"/>
</dbReference>
<evidence type="ECO:0000256" key="10">
    <source>
        <dbReference type="ARBA" id="ARBA00023146"/>
    </source>
</evidence>
<dbReference type="FunFam" id="3.40.50.620:FF:000098">
    <property type="entry name" value="Valine--tRNA ligase"/>
    <property type="match status" value="1"/>
</dbReference>
<dbReference type="AlphaFoldDB" id="A0A9D9EMK4"/>
<gene>
    <name evidence="15" type="ORF">IAA96_05610</name>
</gene>
<dbReference type="PRINTS" id="PR00986">
    <property type="entry name" value="TRNASYNTHVAL"/>
</dbReference>
<dbReference type="FunFam" id="3.40.50.620:FF:000032">
    <property type="entry name" value="Valine--tRNA ligase"/>
    <property type="match status" value="1"/>
</dbReference>
<keyword evidence="6 13" id="KW-0547">Nucleotide-binding</keyword>
<dbReference type="GO" id="GO:0004832">
    <property type="term" value="F:valine-tRNA ligase activity"/>
    <property type="evidence" value="ECO:0007669"/>
    <property type="project" value="UniProtKB-UniRule"/>
</dbReference>
<dbReference type="PANTHER" id="PTHR11946">
    <property type="entry name" value="VALYL-TRNA SYNTHETASES"/>
    <property type="match status" value="1"/>
</dbReference>
<dbReference type="Gene3D" id="1.10.730.10">
    <property type="entry name" value="Isoleucyl-tRNA Synthetase, Domain 1"/>
    <property type="match status" value="1"/>
</dbReference>
<sequence length="624" mass="71222">MKAIELAKAYDPKGFEGRIYDSWERAGCFQPAEAAGPDKTPFTVVIPPPNVTGVLHMGHGLNNCLQDIVVRYQRMRGRPTLWVPGTDHAGIATQNVVERRLKKEGKTRRDVGREEFLRLTWKVKEEHHAVITEQLRRIGASVDWSRERFTLDEGLSRAVREVFVTLYERDLIYRGRYLVNWCPSCGTALADDEVEHEDTAGFMYHIYYELEDGVTAPDGSNRIEIATTRPETLLGDSAVAVNPADGRYSALVGRRVKLPLTGRTIPIIADSYVDMEFGTGMVKITPAHDPNDWEVGQRHNLEVINILNPDGTLNAACPEKYRGMRIPAAREAVIADLEEAGLFKGREPITHSVGKCYRCRTAVEPYVSEQWFVRMRPLADKALAAWKNGEIVFYPRKWENTYAHWMENIRDWCISRQLWWGHRIPVWYCASCGGMTVAREDPSACAHCGSTDIRQDEDVLDTWFSSWLWPFSTLGWPEDTADLRRFYPTSALVTAYDIIFFWVSRMVMAGLEFTGRVPFRDIYIHGLVRDKQGRKMSKSLGNGIDPLDIVDTYGADALKFTLAFMCAQGQDVLVDKESFKFGSRFANKIWNASRYILGNLEGRTLRNVPRGEFTETDRWIFHRL</sequence>
<keyword evidence="8 13" id="KW-0648">Protein biosynthesis</keyword>
<evidence type="ECO:0000256" key="1">
    <source>
        <dbReference type="ARBA" id="ARBA00004496"/>
    </source>
</evidence>
<dbReference type="InterPro" id="IPR009008">
    <property type="entry name" value="Val/Leu/Ile-tRNA-synth_edit"/>
</dbReference>
<dbReference type="SUPFAM" id="SSF52374">
    <property type="entry name" value="Nucleotidylyl transferase"/>
    <property type="match status" value="1"/>
</dbReference>
<reference evidence="15" key="1">
    <citation type="submission" date="2020-10" db="EMBL/GenBank/DDBJ databases">
        <authorList>
            <person name="Gilroy R."/>
        </authorList>
    </citation>
    <scope>NUCLEOTIDE SEQUENCE</scope>
    <source>
        <strain evidence="15">B3-4054</strain>
    </source>
</reference>
<dbReference type="SUPFAM" id="SSF47323">
    <property type="entry name" value="Anticodon-binding domain of a subclass of class I aminoacyl-tRNA synthetases"/>
    <property type="match status" value="1"/>
</dbReference>
<evidence type="ECO:0000256" key="4">
    <source>
        <dbReference type="ARBA" id="ARBA00022490"/>
    </source>
</evidence>
<evidence type="ECO:0000256" key="11">
    <source>
        <dbReference type="ARBA" id="ARBA00047552"/>
    </source>
</evidence>
<dbReference type="Gene3D" id="2.170.220.10">
    <property type="match status" value="1"/>
</dbReference>
<dbReference type="FunFam" id="3.90.740.10:FF:000010">
    <property type="entry name" value="Valine--tRNA ligase"/>
    <property type="match status" value="1"/>
</dbReference>
<comment type="catalytic activity">
    <reaction evidence="11">
        <text>tRNA(Val) + L-valine + ATP = L-valyl-tRNA(Val) + AMP + diphosphate</text>
        <dbReference type="Rhea" id="RHEA:10704"/>
        <dbReference type="Rhea" id="RHEA-COMP:9672"/>
        <dbReference type="Rhea" id="RHEA-COMP:9708"/>
        <dbReference type="ChEBI" id="CHEBI:30616"/>
        <dbReference type="ChEBI" id="CHEBI:33019"/>
        <dbReference type="ChEBI" id="CHEBI:57762"/>
        <dbReference type="ChEBI" id="CHEBI:78442"/>
        <dbReference type="ChEBI" id="CHEBI:78537"/>
        <dbReference type="ChEBI" id="CHEBI:456215"/>
        <dbReference type="EC" id="6.1.1.9"/>
    </reaction>
</comment>
<evidence type="ECO:0000256" key="12">
    <source>
        <dbReference type="NCBIfam" id="TIGR00422"/>
    </source>
</evidence>
<dbReference type="Gene3D" id="3.90.740.10">
    <property type="entry name" value="Valyl/Leucyl/Isoleucyl-tRNA synthetase, editing domain"/>
    <property type="match status" value="1"/>
</dbReference>
<accession>A0A9D9EMK4</accession>
<dbReference type="Pfam" id="PF00133">
    <property type="entry name" value="tRNA-synt_1"/>
    <property type="match status" value="1"/>
</dbReference>
<comment type="caution">
    <text evidence="15">The sequence shown here is derived from an EMBL/GenBank/DDBJ whole genome shotgun (WGS) entry which is preliminary data.</text>
</comment>
<dbReference type="SUPFAM" id="SSF50677">
    <property type="entry name" value="ValRS/IleRS/LeuRS editing domain"/>
    <property type="match status" value="1"/>
</dbReference>
<dbReference type="GO" id="GO:0002161">
    <property type="term" value="F:aminoacyl-tRNA deacylase activity"/>
    <property type="evidence" value="ECO:0007669"/>
    <property type="project" value="InterPro"/>
</dbReference>
<evidence type="ECO:0000259" key="14">
    <source>
        <dbReference type="Pfam" id="PF00133"/>
    </source>
</evidence>
<evidence type="ECO:0000256" key="9">
    <source>
        <dbReference type="ARBA" id="ARBA00023054"/>
    </source>
</evidence>